<organism evidence="1 2">
    <name type="scientific">Araneus ventricosus</name>
    <name type="common">Orbweaver spider</name>
    <name type="synonym">Epeira ventricosa</name>
    <dbReference type="NCBI Taxonomy" id="182803"/>
    <lineage>
        <taxon>Eukaryota</taxon>
        <taxon>Metazoa</taxon>
        <taxon>Ecdysozoa</taxon>
        <taxon>Arthropoda</taxon>
        <taxon>Chelicerata</taxon>
        <taxon>Arachnida</taxon>
        <taxon>Araneae</taxon>
        <taxon>Araneomorphae</taxon>
        <taxon>Entelegynae</taxon>
        <taxon>Araneoidea</taxon>
        <taxon>Araneidae</taxon>
        <taxon>Araneus</taxon>
    </lineage>
</organism>
<keyword evidence="2" id="KW-1185">Reference proteome</keyword>
<reference evidence="1 2" key="1">
    <citation type="journal article" date="2019" name="Sci. Rep.">
        <title>Orb-weaving spider Araneus ventricosus genome elucidates the spidroin gene catalogue.</title>
        <authorList>
            <person name="Kono N."/>
            <person name="Nakamura H."/>
            <person name="Ohtoshi R."/>
            <person name="Moran D.A.P."/>
            <person name="Shinohara A."/>
            <person name="Yoshida Y."/>
            <person name="Fujiwara M."/>
            <person name="Mori M."/>
            <person name="Tomita M."/>
            <person name="Arakawa K."/>
        </authorList>
    </citation>
    <scope>NUCLEOTIDE SEQUENCE [LARGE SCALE GENOMIC DNA]</scope>
</reference>
<accession>A0A4Y2SRX5</accession>
<evidence type="ECO:0000313" key="1">
    <source>
        <dbReference type="EMBL" id="GBN90661.1"/>
    </source>
</evidence>
<dbReference type="EMBL" id="BGPR01023465">
    <property type="protein sequence ID" value="GBN90661.1"/>
    <property type="molecule type" value="Genomic_DNA"/>
</dbReference>
<evidence type="ECO:0000313" key="2">
    <source>
        <dbReference type="Proteomes" id="UP000499080"/>
    </source>
</evidence>
<dbReference type="OrthoDB" id="6433665at2759"/>
<proteinExistence type="predicted"/>
<protein>
    <submittedName>
        <fullName evidence="1">Uncharacterized protein</fullName>
    </submittedName>
</protein>
<gene>
    <name evidence="1" type="ORF">AVEN_268017_1</name>
</gene>
<dbReference type="AlphaFoldDB" id="A0A4Y2SRX5"/>
<dbReference type="Proteomes" id="UP000499080">
    <property type="component" value="Unassembled WGS sequence"/>
</dbReference>
<comment type="caution">
    <text evidence="1">The sequence shown here is derived from an EMBL/GenBank/DDBJ whole genome shotgun (WGS) entry which is preliminary data.</text>
</comment>
<name>A0A4Y2SRX5_ARAVE</name>
<sequence length="94" mass="10834">MRHKATKGRRKVSLCDKMYQCRRCGKVILRRYCPKESHQCGATKCPSCKYYVLATDHYCFLQTVAPKAHSDRLIFFDFETDQSSGIHVGKVSRG</sequence>